<accession>A0AAD4KN33</accession>
<comment type="caution">
    <text evidence="1">The sequence shown here is derived from an EMBL/GenBank/DDBJ whole genome shotgun (WGS) entry which is preliminary data.</text>
</comment>
<sequence>MRICLRPSLPPQLRCSSFVYHRNGLIYPPRTWPVEGPPATLCRPTWCRRLATFVQNRKTAPNGLPSRAKELNEGDVYFDSRFSAFFPKARNDASAWVRHLERYLPPGTRADHSKDVETFPSPASTPNTTKLNSVVREGKEIAAILHHARLLEDLDLLAYLGFTLQRWTAVYVLITKMLDATISLQENALSMKSLPSNLNWHAGDIKQITSDRFNLSENKALSMTTGFEQLPVSVSMESLTSEPEADITGSYIMGEIWQSLGFVVLAAADKSSRESELAMSYVYQTIGRLHHSGNISDVVYKYSKSTHDRLLSRPPGMYLLSTHIMNVLTDTAWLAHEAEVSAKAKAAGQNSPFRPFKMGIRHLGHGIWLEFILWSCIESGHIKEGMWILKHMLTTNYGAPWTAVSWNPLLDQPDLLHDTNIDSEDFWPHPNIHRTTEEMENKSGAFHGFGKRTISSEVIAALATHAANSTKSSEMEQVFLRDNIENIALLNSFTNPTTDRWIESSTATHRQIVCVLESQCLDTAAEPKSLELLLKSLPPVPPLWDDSVPTDYPSLSVIDRFDIYNSSSMLTGLLQQTMRTYSTHRQIDDAMRSFAWLQEIIDSSKMERIQGFFQKEKDIVEIQPESSNDLIPMPQASIQIDQSSIPSISKSTLADLIDLITISKAFSFGEWLLFSQDADGPAIPLDSYGDQSLAPSLLRFASATRNQQLGDIVIQRIVAPISRNTFNALLNFRISFHQWDEADAILNLLCQYRLKTWGESTLATLAAVILRLEQSVRGTPQEDAKQSLGRAQALLGRILNGVYNPAKFSHSHLKGHYNRAIFRWYLILSSVDGSLVQVCHKTKLRYTNESGRDSLPYVPSVAFHILLDAVVETRGIRAGMELWKRWCIDIEPSEAALLTEDRAFRLEKSADPRTEHLNPSFDWEWFHEKQHKAVIPNLATVRIISRAAVQQYKELTQASSLVLREDVYDVLDFCVERYRRFGLDKDQIELETSSHVRRQRKSEAKKRRRLGGPLITKYYDKGADDETDEVGYT</sequence>
<protein>
    <submittedName>
        <fullName evidence="1">Uncharacterized protein</fullName>
    </submittedName>
</protein>
<gene>
    <name evidence="1" type="ORF">BGW36DRAFT_382544</name>
</gene>
<keyword evidence="2" id="KW-1185">Reference proteome</keyword>
<dbReference type="GeneID" id="70246845"/>
<proteinExistence type="predicted"/>
<evidence type="ECO:0000313" key="1">
    <source>
        <dbReference type="EMBL" id="KAH8695362.1"/>
    </source>
</evidence>
<dbReference type="EMBL" id="JAJTJA010000008">
    <property type="protein sequence ID" value="KAH8695362.1"/>
    <property type="molecule type" value="Genomic_DNA"/>
</dbReference>
<reference evidence="1" key="1">
    <citation type="submission" date="2021-12" db="EMBL/GenBank/DDBJ databases">
        <title>Convergent genome expansion in fungi linked to evolution of root-endophyte symbiosis.</title>
        <authorList>
            <consortium name="DOE Joint Genome Institute"/>
            <person name="Ke Y.-H."/>
            <person name="Bonito G."/>
            <person name="Liao H.-L."/>
            <person name="Looney B."/>
            <person name="Rojas-Flechas A."/>
            <person name="Nash J."/>
            <person name="Hameed K."/>
            <person name="Schadt C."/>
            <person name="Martin F."/>
            <person name="Crous P.W."/>
            <person name="Miettinen O."/>
            <person name="Magnuson J.K."/>
            <person name="Labbe J."/>
            <person name="Jacobson D."/>
            <person name="Doktycz M.J."/>
            <person name="Veneault-Fourrey C."/>
            <person name="Kuo A."/>
            <person name="Mondo S."/>
            <person name="Calhoun S."/>
            <person name="Riley R."/>
            <person name="Ohm R."/>
            <person name="LaButti K."/>
            <person name="Andreopoulos B."/>
            <person name="Pangilinan J."/>
            <person name="Nolan M."/>
            <person name="Tritt A."/>
            <person name="Clum A."/>
            <person name="Lipzen A."/>
            <person name="Daum C."/>
            <person name="Barry K."/>
            <person name="Grigoriev I.V."/>
            <person name="Vilgalys R."/>
        </authorList>
    </citation>
    <scope>NUCLEOTIDE SEQUENCE</scope>
    <source>
        <strain evidence="1">PMI_201</strain>
    </source>
</reference>
<dbReference type="AlphaFoldDB" id="A0AAD4KN33"/>
<organism evidence="1 2">
    <name type="scientific">Talaromyces proteolyticus</name>
    <dbReference type="NCBI Taxonomy" id="1131652"/>
    <lineage>
        <taxon>Eukaryota</taxon>
        <taxon>Fungi</taxon>
        <taxon>Dikarya</taxon>
        <taxon>Ascomycota</taxon>
        <taxon>Pezizomycotina</taxon>
        <taxon>Eurotiomycetes</taxon>
        <taxon>Eurotiomycetidae</taxon>
        <taxon>Eurotiales</taxon>
        <taxon>Trichocomaceae</taxon>
        <taxon>Talaromyces</taxon>
        <taxon>Talaromyces sect. Bacilispori</taxon>
    </lineage>
</organism>
<name>A0AAD4KN33_9EURO</name>
<dbReference type="Proteomes" id="UP001201262">
    <property type="component" value="Unassembled WGS sequence"/>
</dbReference>
<dbReference type="RefSeq" id="XP_046070504.1">
    <property type="nucleotide sequence ID" value="XM_046216558.1"/>
</dbReference>
<evidence type="ECO:0000313" key="2">
    <source>
        <dbReference type="Proteomes" id="UP001201262"/>
    </source>
</evidence>